<dbReference type="Gene3D" id="2.60.40.150">
    <property type="entry name" value="C2 domain"/>
    <property type="match status" value="1"/>
</dbReference>
<dbReference type="GO" id="GO:0046872">
    <property type="term" value="F:metal ion binding"/>
    <property type="evidence" value="ECO:0007669"/>
    <property type="project" value="UniProtKB-KW"/>
</dbReference>
<protein>
    <recommendedName>
        <fullName evidence="12">C2 domain-containing protein</fullName>
    </recommendedName>
</protein>
<name>A0A9Q1GT45_9CARY</name>
<evidence type="ECO:0000256" key="9">
    <source>
        <dbReference type="ARBA" id="ARBA00023136"/>
    </source>
</evidence>
<dbReference type="Pfam" id="PF00168">
    <property type="entry name" value="C2"/>
    <property type="match status" value="1"/>
</dbReference>
<comment type="subcellular location">
    <subcellularLocation>
        <location evidence="2">Cell membrane</location>
    </subcellularLocation>
    <subcellularLocation>
        <location evidence="1">Nucleus</location>
    </subcellularLocation>
</comment>
<comment type="caution">
    <text evidence="13">The sequence shown here is derived from an EMBL/GenBank/DDBJ whole genome shotgun (WGS) entry which is preliminary data.</text>
</comment>
<dbReference type="CDD" id="cd04038">
    <property type="entry name" value="C2_ArfGAP"/>
    <property type="match status" value="1"/>
</dbReference>
<keyword evidence="14" id="KW-1185">Reference proteome</keyword>
<dbReference type="InterPro" id="IPR035892">
    <property type="entry name" value="C2_domain_sf"/>
</dbReference>
<accession>A0A9Q1GT45</accession>
<keyword evidence="9" id="KW-0472">Membrane</keyword>
<gene>
    <name evidence="13" type="ORF">Cgig2_000998</name>
</gene>
<dbReference type="InterPro" id="IPR000008">
    <property type="entry name" value="C2_dom"/>
</dbReference>
<evidence type="ECO:0000313" key="14">
    <source>
        <dbReference type="Proteomes" id="UP001153076"/>
    </source>
</evidence>
<evidence type="ECO:0000256" key="11">
    <source>
        <dbReference type="ARBA" id="ARBA00024037"/>
    </source>
</evidence>
<keyword evidence="7" id="KW-0106">Calcium</keyword>
<evidence type="ECO:0000256" key="7">
    <source>
        <dbReference type="ARBA" id="ARBA00022837"/>
    </source>
</evidence>
<dbReference type="GO" id="GO:0005096">
    <property type="term" value="F:GTPase activator activity"/>
    <property type="evidence" value="ECO:0007669"/>
    <property type="project" value="UniProtKB-KW"/>
</dbReference>
<dbReference type="GO" id="GO:0005886">
    <property type="term" value="C:plasma membrane"/>
    <property type="evidence" value="ECO:0007669"/>
    <property type="project" value="UniProtKB-SubCell"/>
</dbReference>
<dbReference type="PROSITE" id="PS50004">
    <property type="entry name" value="C2"/>
    <property type="match status" value="1"/>
</dbReference>
<dbReference type="SUPFAM" id="SSF49562">
    <property type="entry name" value="C2 domain (Calcium/lipid-binding domain, CaLB)"/>
    <property type="match status" value="1"/>
</dbReference>
<keyword evidence="4" id="KW-1003">Cell membrane</keyword>
<evidence type="ECO:0000256" key="10">
    <source>
        <dbReference type="ARBA" id="ARBA00023242"/>
    </source>
</evidence>
<keyword evidence="3" id="KW-0343">GTPase activation</keyword>
<evidence type="ECO:0000313" key="13">
    <source>
        <dbReference type="EMBL" id="KAJ8426130.1"/>
    </source>
</evidence>
<keyword evidence="5" id="KW-0938">Abscisic acid signaling pathway</keyword>
<evidence type="ECO:0000259" key="12">
    <source>
        <dbReference type="PROSITE" id="PS50004"/>
    </source>
</evidence>
<dbReference type="PANTHER" id="PTHR45933:SF5">
    <property type="entry name" value="PROTEIN C2-DOMAIN ABA-RELATED 4"/>
    <property type="match status" value="1"/>
</dbReference>
<dbReference type="AlphaFoldDB" id="A0A9Q1GT45"/>
<evidence type="ECO:0000256" key="3">
    <source>
        <dbReference type="ARBA" id="ARBA00022468"/>
    </source>
</evidence>
<proteinExistence type="inferred from homology"/>
<keyword evidence="10" id="KW-0539">Nucleus</keyword>
<dbReference type="OrthoDB" id="73919at2759"/>
<keyword evidence="8" id="KW-0446">Lipid-binding</keyword>
<evidence type="ECO:0000256" key="8">
    <source>
        <dbReference type="ARBA" id="ARBA00023121"/>
    </source>
</evidence>
<dbReference type="SMART" id="SM00239">
    <property type="entry name" value="C2"/>
    <property type="match status" value="1"/>
</dbReference>
<dbReference type="InterPro" id="IPR044562">
    <property type="entry name" value="CAR1-11"/>
</dbReference>
<feature type="domain" description="C2" evidence="12">
    <location>
        <begin position="1"/>
        <end position="118"/>
    </location>
</feature>
<organism evidence="13 14">
    <name type="scientific">Carnegiea gigantea</name>
    <dbReference type="NCBI Taxonomy" id="171969"/>
    <lineage>
        <taxon>Eukaryota</taxon>
        <taxon>Viridiplantae</taxon>
        <taxon>Streptophyta</taxon>
        <taxon>Embryophyta</taxon>
        <taxon>Tracheophyta</taxon>
        <taxon>Spermatophyta</taxon>
        <taxon>Magnoliopsida</taxon>
        <taxon>eudicotyledons</taxon>
        <taxon>Gunneridae</taxon>
        <taxon>Pentapetalae</taxon>
        <taxon>Caryophyllales</taxon>
        <taxon>Cactineae</taxon>
        <taxon>Cactaceae</taxon>
        <taxon>Cactoideae</taxon>
        <taxon>Echinocereeae</taxon>
        <taxon>Carnegiea</taxon>
    </lineage>
</organism>
<dbReference type="GO" id="GO:0008289">
    <property type="term" value="F:lipid binding"/>
    <property type="evidence" value="ECO:0007669"/>
    <property type="project" value="UniProtKB-KW"/>
</dbReference>
<dbReference type="GO" id="GO:0005634">
    <property type="term" value="C:nucleus"/>
    <property type="evidence" value="ECO:0007669"/>
    <property type="project" value="UniProtKB-SubCell"/>
</dbReference>
<evidence type="ECO:0000256" key="5">
    <source>
        <dbReference type="ARBA" id="ARBA00022682"/>
    </source>
</evidence>
<reference evidence="13" key="1">
    <citation type="submission" date="2022-04" db="EMBL/GenBank/DDBJ databases">
        <title>Carnegiea gigantea Genome sequencing and assembly v2.</title>
        <authorList>
            <person name="Copetti D."/>
            <person name="Sanderson M.J."/>
            <person name="Burquez A."/>
            <person name="Wojciechowski M.F."/>
        </authorList>
    </citation>
    <scope>NUCLEOTIDE SEQUENCE</scope>
    <source>
        <strain evidence="13">SGP5-SGP5p</strain>
        <tissue evidence="13">Aerial part</tissue>
    </source>
</reference>
<dbReference type="GO" id="GO:0009738">
    <property type="term" value="P:abscisic acid-activated signaling pathway"/>
    <property type="evidence" value="ECO:0007669"/>
    <property type="project" value="UniProtKB-KW"/>
</dbReference>
<evidence type="ECO:0000256" key="1">
    <source>
        <dbReference type="ARBA" id="ARBA00004123"/>
    </source>
</evidence>
<evidence type="ECO:0000256" key="4">
    <source>
        <dbReference type="ARBA" id="ARBA00022475"/>
    </source>
</evidence>
<dbReference type="EMBL" id="JAKOGI010001345">
    <property type="protein sequence ID" value="KAJ8426130.1"/>
    <property type="molecule type" value="Genomic_DNA"/>
</dbReference>
<dbReference type="PANTHER" id="PTHR45933">
    <property type="entry name" value="PROTEIN C2-DOMAIN ABA-RELATED 4"/>
    <property type="match status" value="1"/>
</dbReference>
<evidence type="ECO:0000256" key="6">
    <source>
        <dbReference type="ARBA" id="ARBA00022723"/>
    </source>
</evidence>
<evidence type="ECO:0000256" key="2">
    <source>
        <dbReference type="ARBA" id="ARBA00004236"/>
    </source>
</evidence>
<comment type="similarity">
    <text evidence="11">Belongs to the plant CAR protein family.</text>
</comment>
<dbReference type="Proteomes" id="UP001153076">
    <property type="component" value="Unassembled WGS sequence"/>
</dbReference>
<keyword evidence="6" id="KW-0479">Metal-binding</keyword>
<sequence>MATDSPHGESSHLHEMLGLLRIRVIRGINLAIRDVRSSDPYVIIKMGKQKLKTRVIDADINPEWNEDLTLSVVDPNQSIHLCVFDHDLFTRDDEMGEADFDIKPFMDALKMDYASLSDDTVLAKVTPCRQNCLSEESQVVVKDGKIVQHMILRLRNVECGEVELELHWIELPH</sequence>